<evidence type="ECO:0000256" key="2">
    <source>
        <dbReference type="SAM" id="SignalP"/>
    </source>
</evidence>
<dbReference type="KEGG" id="asim:FE240_07005"/>
<dbReference type="RefSeq" id="WP_193003929.1">
    <property type="nucleotide sequence ID" value="NZ_CP040449.1"/>
</dbReference>
<proteinExistence type="predicted"/>
<evidence type="ECO:0000313" key="3">
    <source>
        <dbReference type="EMBL" id="QFI54463.1"/>
    </source>
</evidence>
<dbReference type="AlphaFoldDB" id="A0A5J6WXH8"/>
<evidence type="ECO:0000313" key="4">
    <source>
        <dbReference type="Proteomes" id="UP000594034"/>
    </source>
</evidence>
<gene>
    <name evidence="3" type="ORF">FE240_07005</name>
</gene>
<protein>
    <submittedName>
        <fullName evidence="3">Uncharacterized protein</fullName>
    </submittedName>
</protein>
<keyword evidence="1" id="KW-0812">Transmembrane</keyword>
<organism evidence="3 4">
    <name type="scientific">Aeromonas simiae</name>
    <dbReference type="NCBI Taxonomy" id="218936"/>
    <lineage>
        <taxon>Bacteria</taxon>
        <taxon>Pseudomonadati</taxon>
        <taxon>Pseudomonadota</taxon>
        <taxon>Gammaproteobacteria</taxon>
        <taxon>Aeromonadales</taxon>
        <taxon>Aeromonadaceae</taxon>
        <taxon>Aeromonas</taxon>
    </lineage>
</organism>
<sequence length="140" mass="15887">MLLRLRSLLLMLLMAMVLSTALATGPGERAVPAQQGGLQSSVPLKDHLEAAFTHQSHLLRLEQALRADDETPGARYRLLTEWSLGDILLLLCGLLAPAGVAYHRHSFRDRFSRYDRRQHAYAHLLYRFSHRRRHAPLVTA</sequence>
<keyword evidence="4" id="KW-1185">Reference proteome</keyword>
<keyword evidence="1" id="KW-0472">Membrane</keyword>
<keyword evidence="1" id="KW-1133">Transmembrane helix</keyword>
<keyword evidence="2" id="KW-0732">Signal</keyword>
<reference evidence="3 4" key="1">
    <citation type="submission" date="2019-05" db="EMBL/GenBank/DDBJ databases">
        <title>OXA-830, a novel chromosomally encoded expanded-spectrum class D beta-lactamase in Aeromonas simiae.</title>
        <authorList>
            <person name="Zhou W."/>
            <person name="Chen Q."/>
        </authorList>
    </citation>
    <scope>NUCLEOTIDE SEQUENCE [LARGE SCALE GENOMIC DNA]</scope>
    <source>
        <strain evidence="3 4">A6</strain>
    </source>
</reference>
<feature type="signal peptide" evidence="2">
    <location>
        <begin position="1"/>
        <end position="23"/>
    </location>
</feature>
<dbReference type="EMBL" id="CP040449">
    <property type="protein sequence ID" value="QFI54463.1"/>
    <property type="molecule type" value="Genomic_DNA"/>
</dbReference>
<feature type="transmembrane region" description="Helical" evidence="1">
    <location>
        <begin position="82"/>
        <end position="103"/>
    </location>
</feature>
<feature type="chain" id="PRO_5023917118" evidence="2">
    <location>
        <begin position="24"/>
        <end position="140"/>
    </location>
</feature>
<evidence type="ECO:0000256" key="1">
    <source>
        <dbReference type="SAM" id="Phobius"/>
    </source>
</evidence>
<name>A0A5J6WXH8_9GAMM</name>
<accession>A0A5J6WXH8</accession>
<dbReference type="Proteomes" id="UP000594034">
    <property type="component" value="Chromosome"/>
</dbReference>